<accession>A0ABN2YW19</accession>
<name>A0ABN2YW19_9MICC</name>
<feature type="domain" description="GtrA/DPMS transmembrane" evidence="7">
    <location>
        <begin position="22"/>
        <end position="143"/>
    </location>
</feature>
<evidence type="ECO:0000313" key="9">
    <source>
        <dbReference type="Proteomes" id="UP001500102"/>
    </source>
</evidence>
<evidence type="ECO:0000256" key="1">
    <source>
        <dbReference type="ARBA" id="ARBA00004141"/>
    </source>
</evidence>
<dbReference type="InterPro" id="IPR051401">
    <property type="entry name" value="GtrA_CellWall_Glycosyl"/>
</dbReference>
<dbReference type="RefSeq" id="WP_344364148.1">
    <property type="nucleotide sequence ID" value="NZ_BAAAQB010000025.1"/>
</dbReference>
<evidence type="ECO:0000256" key="4">
    <source>
        <dbReference type="ARBA" id="ARBA00022989"/>
    </source>
</evidence>
<feature type="transmembrane region" description="Helical" evidence="6">
    <location>
        <begin position="53"/>
        <end position="74"/>
    </location>
</feature>
<comment type="caution">
    <text evidence="8">The sequence shown here is derived from an EMBL/GenBank/DDBJ whole genome shotgun (WGS) entry which is preliminary data.</text>
</comment>
<feature type="transmembrane region" description="Helical" evidence="6">
    <location>
        <begin position="20"/>
        <end position="41"/>
    </location>
</feature>
<dbReference type="PANTHER" id="PTHR38459:SF1">
    <property type="entry name" value="PROPHAGE BACTOPRENOL-LINKED GLUCOSE TRANSLOCASE HOMOLOG"/>
    <property type="match status" value="1"/>
</dbReference>
<gene>
    <name evidence="8" type="ORF">GCM10009825_16220</name>
</gene>
<dbReference type="Pfam" id="PF04138">
    <property type="entry name" value="GtrA_DPMS_TM"/>
    <property type="match status" value="1"/>
</dbReference>
<dbReference type="Proteomes" id="UP001500102">
    <property type="component" value="Unassembled WGS sequence"/>
</dbReference>
<keyword evidence="9" id="KW-1185">Reference proteome</keyword>
<organism evidence="8 9">
    <name type="scientific">Arthrobacter humicola</name>
    <dbReference type="NCBI Taxonomy" id="409291"/>
    <lineage>
        <taxon>Bacteria</taxon>
        <taxon>Bacillati</taxon>
        <taxon>Actinomycetota</taxon>
        <taxon>Actinomycetes</taxon>
        <taxon>Micrococcales</taxon>
        <taxon>Micrococcaceae</taxon>
        <taxon>Arthrobacter</taxon>
    </lineage>
</organism>
<dbReference type="EMBL" id="BAAAQB010000025">
    <property type="protein sequence ID" value="GAA2133302.1"/>
    <property type="molecule type" value="Genomic_DNA"/>
</dbReference>
<sequence>MITTLTERMRGLASLFWREVAKFGAVGGIAFVIDNGLTYYLMHGPMTDSEAKARFFGASVATVFSWVANRFWTFRHRRQANVLREFVMFIIINGIGIGISTGLTALAKYGMGITDKNMLFLAGVVGILVATVVRFFAYRFLVFNQELDEEPEFSHDHEIIERHPHMQHGQEPGASVSATAVKEAVKDPELPGPAA</sequence>
<evidence type="ECO:0000256" key="2">
    <source>
        <dbReference type="ARBA" id="ARBA00009399"/>
    </source>
</evidence>
<comment type="subcellular location">
    <subcellularLocation>
        <location evidence="1">Membrane</location>
        <topology evidence="1">Multi-pass membrane protein</topology>
    </subcellularLocation>
</comment>
<proteinExistence type="inferred from homology"/>
<dbReference type="InterPro" id="IPR007267">
    <property type="entry name" value="GtrA_DPMS_TM"/>
</dbReference>
<feature type="transmembrane region" description="Helical" evidence="6">
    <location>
        <begin position="86"/>
        <end position="106"/>
    </location>
</feature>
<protein>
    <submittedName>
        <fullName evidence="8">GtrA family protein</fullName>
    </submittedName>
</protein>
<reference evidence="8 9" key="1">
    <citation type="journal article" date="2019" name="Int. J. Syst. Evol. Microbiol.">
        <title>The Global Catalogue of Microorganisms (GCM) 10K type strain sequencing project: providing services to taxonomists for standard genome sequencing and annotation.</title>
        <authorList>
            <consortium name="The Broad Institute Genomics Platform"/>
            <consortium name="The Broad Institute Genome Sequencing Center for Infectious Disease"/>
            <person name="Wu L."/>
            <person name="Ma J."/>
        </authorList>
    </citation>
    <scope>NUCLEOTIDE SEQUENCE [LARGE SCALE GENOMIC DNA]</scope>
    <source>
        <strain evidence="8 9">JCM 15921</strain>
    </source>
</reference>
<keyword evidence="4 6" id="KW-1133">Transmembrane helix</keyword>
<keyword evidence="3 6" id="KW-0812">Transmembrane</keyword>
<comment type="similarity">
    <text evidence="2">Belongs to the GtrA family.</text>
</comment>
<evidence type="ECO:0000313" key="8">
    <source>
        <dbReference type="EMBL" id="GAA2133302.1"/>
    </source>
</evidence>
<evidence type="ECO:0000256" key="3">
    <source>
        <dbReference type="ARBA" id="ARBA00022692"/>
    </source>
</evidence>
<feature type="transmembrane region" description="Helical" evidence="6">
    <location>
        <begin position="118"/>
        <end position="137"/>
    </location>
</feature>
<evidence type="ECO:0000256" key="5">
    <source>
        <dbReference type="ARBA" id="ARBA00023136"/>
    </source>
</evidence>
<evidence type="ECO:0000259" key="7">
    <source>
        <dbReference type="Pfam" id="PF04138"/>
    </source>
</evidence>
<keyword evidence="5 6" id="KW-0472">Membrane</keyword>
<evidence type="ECO:0000256" key="6">
    <source>
        <dbReference type="SAM" id="Phobius"/>
    </source>
</evidence>
<dbReference type="PANTHER" id="PTHR38459">
    <property type="entry name" value="PROPHAGE BACTOPRENOL-LINKED GLUCOSE TRANSLOCASE HOMOLOG"/>
    <property type="match status" value="1"/>
</dbReference>